<keyword evidence="1" id="KW-1133">Transmembrane helix</keyword>
<gene>
    <name evidence="2" type="ORF">CAMP_LOCUS18681</name>
</gene>
<name>A0A9P1J6X6_9PELO</name>
<dbReference type="OrthoDB" id="5855683at2759"/>
<evidence type="ECO:0000256" key="1">
    <source>
        <dbReference type="SAM" id="Phobius"/>
    </source>
</evidence>
<organism evidence="2 3">
    <name type="scientific">Caenorhabditis angaria</name>
    <dbReference type="NCBI Taxonomy" id="860376"/>
    <lineage>
        <taxon>Eukaryota</taxon>
        <taxon>Metazoa</taxon>
        <taxon>Ecdysozoa</taxon>
        <taxon>Nematoda</taxon>
        <taxon>Chromadorea</taxon>
        <taxon>Rhabditida</taxon>
        <taxon>Rhabditina</taxon>
        <taxon>Rhabditomorpha</taxon>
        <taxon>Rhabditoidea</taxon>
        <taxon>Rhabditidae</taxon>
        <taxon>Peloderinae</taxon>
        <taxon>Caenorhabditis</taxon>
    </lineage>
</organism>
<keyword evidence="1" id="KW-0472">Membrane</keyword>
<proteinExistence type="predicted"/>
<evidence type="ECO:0000313" key="3">
    <source>
        <dbReference type="Proteomes" id="UP001152747"/>
    </source>
</evidence>
<reference evidence="2" key="1">
    <citation type="submission" date="2022-11" db="EMBL/GenBank/DDBJ databases">
        <authorList>
            <person name="Kikuchi T."/>
        </authorList>
    </citation>
    <scope>NUCLEOTIDE SEQUENCE</scope>
    <source>
        <strain evidence="2">PS1010</strain>
    </source>
</reference>
<dbReference type="AlphaFoldDB" id="A0A9P1J6X6"/>
<accession>A0A9P1J6X6</accession>
<sequence length="154" mass="17647">MKSVISFTLPMPRTFIFSFLVFYLFSSTFLFSTSLAIKCRIYHDFYQDGQHITMVPDTCYSGADYCVLAIYRDPDPVKKNGFSVGCDVVDCKTVNDPAYSGWKKRKDGMICRKSRDYGKFGELCCCDTPMCNNPSQAIQFIIVFVFVFFNILLL</sequence>
<dbReference type="PANTHER" id="PTHR34721">
    <property type="entry name" value="PROTEIN CBG09734"/>
    <property type="match status" value="1"/>
</dbReference>
<dbReference type="Proteomes" id="UP001152747">
    <property type="component" value="Unassembled WGS sequence"/>
</dbReference>
<dbReference type="EMBL" id="CANHGI010000006">
    <property type="protein sequence ID" value="CAI5456044.1"/>
    <property type="molecule type" value="Genomic_DNA"/>
</dbReference>
<dbReference type="PANTHER" id="PTHR34721:SF10">
    <property type="entry name" value="ACTIVIN TYPES I AND II RECEPTOR DOMAIN-CONTAINING PROTEIN-RELATED"/>
    <property type="match status" value="1"/>
</dbReference>
<keyword evidence="1" id="KW-0812">Transmembrane</keyword>
<protein>
    <submittedName>
        <fullName evidence="2">Uncharacterized protein</fullName>
    </submittedName>
</protein>
<feature type="transmembrane region" description="Helical" evidence="1">
    <location>
        <begin position="137"/>
        <end position="153"/>
    </location>
</feature>
<evidence type="ECO:0000313" key="2">
    <source>
        <dbReference type="EMBL" id="CAI5456044.1"/>
    </source>
</evidence>
<comment type="caution">
    <text evidence="2">The sequence shown here is derived from an EMBL/GenBank/DDBJ whole genome shotgun (WGS) entry which is preliminary data.</text>
</comment>
<keyword evidence="3" id="KW-1185">Reference proteome</keyword>